<keyword evidence="4" id="KW-1185">Reference proteome</keyword>
<protein>
    <submittedName>
        <fullName evidence="3">Uncharacterized protein</fullName>
    </submittedName>
</protein>
<evidence type="ECO:0000256" key="1">
    <source>
        <dbReference type="ARBA" id="ARBA00001946"/>
    </source>
</evidence>
<dbReference type="PROSITE" id="PS51462">
    <property type="entry name" value="NUDIX"/>
    <property type="match status" value="1"/>
</dbReference>
<proteinExistence type="predicted"/>
<organism evidence="3 4">
    <name type="scientific">Sphingomonas melonis TY</name>
    <dbReference type="NCBI Taxonomy" id="621456"/>
    <lineage>
        <taxon>Bacteria</taxon>
        <taxon>Pseudomonadati</taxon>
        <taxon>Pseudomonadota</taxon>
        <taxon>Alphaproteobacteria</taxon>
        <taxon>Sphingomonadales</taxon>
        <taxon>Sphingomonadaceae</taxon>
        <taxon>Sphingomonas</taxon>
    </lineage>
</organism>
<name>A0A175Y8B1_9SPHN</name>
<accession>A0A175Y8B1</accession>
<dbReference type="AlphaFoldDB" id="A0A175Y8B1"/>
<comment type="cofactor">
    <cofactor evidence="1">
        <name>Mg(2+)</name>
        <dbReference type="ChEBI" id="CHEBI:18420"/>
    </cofactor>
</comment>
<evidence type="ECO:0000313" key="4">
    <source>
        <dbReference type="Proteomes" id="UP000078460"/>
    </source>
</evidence>
<sequence length="153" mass="16901">MRALIDLAYRLRRRAMALVGWRTRGVKVMAFDASGRVLLVRHRYGRSDLWMLPGGGIARGEATIAAALRELLEETGCRLDAAEVVGRWDARAEGRRDTVWLVRGTTADTPQIDGVELAEACFFPPDALPAAASPATRRRVDELLGRSVSDGRW</sequence>
<dbReference type="InterPro" id="IPR000086">
    <property type="entry name" value="NUDIX_hydrolase_dom"/>
</dbReference>
<dbReference type="InterPro" id="IPR020084">
    <property type="entry name" value="NUDIX_hydrolase_CS"/>
</dbReference>
<dbReference type="PANTHER" id="PTHR43046:SF16">
    <property type="entry name" value="ADP-RIBOSE PYROPHOSPHATASE YJHB-RELATED"/>
    <property type="match status" value="1"/>
</dbReference>
<dbReference type="PANTHER" id="PTHR43046">
    <property type="entry name" value="GDP-MANNOSE MANNOSYL HYDROLASE"/>
    <property type="match status" value="1"/>
</dbReference>
<evidence type="ECO:0000313" key="3">
    <source>
        <dbReference type="EMBL" id="KZB96499.1"/>
    </source>
</evidence>
<evidence type="ECO:0000256" key="2">
    <source>
        <dbReference type="ARBA" id="ARBA00022801"/>
    </source>
</evidence>
<dbReference type="EMBL" id="LQCK02000002">
    <property type="protein sequence ID" value="KZB96499.1"/>
    <property type="molecule type" value="Genomic_DNA"/>
</dbReference>
<dbReference type="PROSITE" id="PS00893">
    <property type="entry name" value="NUDIX_BOX"/>
    <property type="match status" value="1"/>
</dbReference>
<comment type="caution">
    <text evidence="3">The sequence shown here is derived from an EMBL/GenBank/DDBJ whole genome shotgun (WGS) entry which is preliminary data.</text>
</comment>
<dbReference type="GeneID" id="93798065"/>
<dbReference type="RefSeq" id="WP_017979399.1">
    <property type="nucleotide sequence ID" value="NZ_CP017578.1"/>
</dbReference>
<dbReference type="Proteomes" id="UP000078460">
    <property type="component" value="Unassembled WGS sequence"/>
</dbReference>
<dbReference type="InterPro" id="IPR015797">
    <property type="entry name" value="NUDIX_hydrolase-like_dom_sf"/>
</dbReference>
<dbReference type="GO" id="GO:0016787">
    <property type="term" value="F:hydrolase activity"/>
    <property type="evidence" value="ECO:0007669"/>
    <property type="project" value="UniProtKB-KW"/>
</dbReference>
<dbReference type="SUPFAM" id="SSF55811">
    <property type="entry name" value="Nudix"/>
    <property type="match status" value="1"/>
</dbReference>
<dbReference type="OrthoDB" id="8480561at2"/>
<dbReference type="STRING" id="621456.BJP26_11295"/>
<keyword evidence="2" id="KW-0378">Hydrolase</keyword>
<dbReference type="Pfam" id="PF00293">
    <property type="entry name" value="NUDIX"/>
    <property type="match status" value="1"/>
</dbReference>
<dbReference type="KEGG" id="smy:BJP26_11295"/>
<dbReference type="Gene3D" id="3.90.79.10">
    <property type="entry name" value="Nucleoside Triphosphate Pyrophosphohydrolase"/>
    <property type="match status" value="1"/>
</dbReference>
<reference evidence="3" key="1">
    <citation type="submission" date="2016-03" db="EMBL/GenBank/DDBJ databases">
        <title>Sphingomonas melonis TY, whole genome shotgun sequencing.</title>
        <authorList>
            <person name="Wang H."/>
            <person name="Zhu P."/>
        </authorList>
    </citation>
    <scope>NUCLEOTIDE SEQUENCE [LARGE SCALE GENOMIC DNA]</scope>
    <source>
        <strain evidence="3">TY</strain>
    </source>
</reference>
<gene>
    <name evidence="3" type="ORF">AVM11_12410</name>
</gene>